<dbReference type="EMBL" id="JAVDVQ010000002">
    <property type="protein sequence ID" value="MDR7081189.1"/>
    <property type="molecule type" value="Genomic_DNA"/>
</dbReference>
<gene>
    <name evidence="1" type="ORF">J2X01_000466</name>
</gene>
<sequence>MPSLSEGMSIFCAYGWAYREYVQALTFAGDMSCGRGGHVRRCLVRSRLGVATWPGDMLSVRAGDWA</sequence>
<proteinExistence type="predicted"/>
<comment type="caution">
    <text evidence="1">The sequence shown here is derived from an EMBL/GenBank/DDBJ whole genome shotgun (WGS) entry which is preliminary data.</text>
</comment>
<reference evidence="1 2" key="1">
    <citation type="submission" date="2023-07" db="EMBL/GenBank/DDBJ databases">
        <title>Sorghum-associated microbial communities from plants grown in Nebraska, USA.</title>
        <authorList>
            <person name="Schachtman D."/>
        </authorList>
    </citation>
    <scope>NUCLEOTIDE SEQUENCE [LARGE SCALE GENOMIC DNA]</scope>
    <source>
        <strain evidence="1 2">BE167</strain>
    </source>
</reference>
<evidence type="ECO:0000313" key="2">
    <source>
        <dbReference type="Proteomes" id="UP001252243"/>
    </source>
</evidence>
<dbReference type="Proteomes" id="UP001252243">
    <property type="component" value="Unassembled WGS sequence"/>
</dbReference>
<keyword evidence="2" id="KW-1185">Reference proteome</keyword>
<organism evidence="1 2">
    <name type="scientific">Arthrobacter ginsengisoli</name>
    <dbReference type="NCBI Taxonomy" id="1356565"/>
    <lineage>
        <taxon>Bacteria</taxon>
        <taxon>Bacillati</taxon>
        <taxon>Actinomycetota</taxon>
        <taxon>Actinomycetes</taxon>
        <taxon>Micrococcales</taxon>
        <taxon>Micrococcaceae</taxon>
        <taxon>Arthrobacter</taxon>
    </lineage>
</organism>
<protein>
    <submittedName>
        <fullName evidence="1">Uncharacterized protein</fullName>
    </submittedName>
</protein>
<name>A0ABU1U7Q7_9MICC</name>
<evidence type="ECO:0000313" key="1">
    <source>
        <dbReference type="EMBL" id="MDR7081189.1"/>
    </source>
</evidence>
<accession>A0ABU1U7Q7</accession>